<sequence>MEDSQETFKLQPPRCRKRPHELDGDEQDGSAKRDATEARYTCPQAVPNPHLTFETFSRELLKLDRLLDASPASPWAALGQAAGLSFLRNAAYPPEPEQQPSEANISASRLSLARRGYARLPSPEVLWGPNSARAHGHLCSRLVSACRLLRRLGWNLAWILLYDEAWLLARMYGPALRRLSYGRLELNPDFVFFHVEPGSRGWPPHRDRPSMPRGLQGGPQPTSQNLPHPLPVYVTCWIALTAATPDNGCIYVVPADLDPLYDSGTTLPPDATAVTATVGAVSDATGPGGYADSPVSRRVEGGVDASGSAGGGGSDGAGGGPSAHAARAEYGSDDVSVPDLQAVRALPAAAGEALLWSGRLLHWGGAADAEATDPRVAMSFAASAPEFEPPSLRGADLTAAASELPTLRQRLVLVSVQLAVHEHQEPLSPPLAAVLRRLEDALGGEAGQPPSSSPST</sequence>
<name>A0A9W6F5H7_9CHLO</name>
<dbReference type="AlphaFoldDB" id="A0A9W6F5H7"/>
<feature type="region of interest" description="Disordered" evidence="1">
    <location>
        <begin position="282"/>
        <end position="330"/>
    </location>
</feature>
<proteinExistence type="predicted"/>
<dbReference type="EMBL" id="BRXU01000017">
    <property type="protein sequence ID" value="GLC57014.1"/>
    <property type="molecule type" value="Genomic_DNA"/>
</dbReference>
<evidence type="ECO:0008006" key="4">
    <source>
        <dbReference type="Google" id="ProtNLM"/>
    </source>
</evidence>
<gene>
    <name evidence="2" type="primary">PLEST003178</name>
    <name evidence="2" type="ORF">PLESTB_001173400</name>
</gene>
<dbReference type="Gene3D" id="2.60.120.620">
    <property type="entry name" value="q2cbj1_9rhob like domain"/>
    <property type="match status" value="1"/>
</dbReference>
<reference evidence="2 3" key="1">
    <citation type="journal article" date="2023" name="Commun. Biol.">
        <title>Reorganization of the ancestral sex-determining regions during the evolution of trioecy in Pleodorina starrii.</title>
        <authorList>
            <person name="Takahashi K."/>
            <person name="Suzuki S."/>
            <person name="Kawai-Toyooka H."/>
            <person name="Yamamoto K."/>
            <person name="Hamaji T."/>
            <person name="Ootsuki R."/>
            <person name="Yamaguchi H."/>
            <person name="Kawachi M."/>
            <person name="Higashiyama T."/>
            <person name="Nozaki H."/>
        </authorList>
    </citation>
    <scope>NUCLEOTIDE SEQUENCE [LARGE SCALE GENOMIC DNA]</scope>
    <source>
        <strain evidence="2 3">NIES-4479</strain>
    </source>
</reference>
<comment type="caution">
    <text evidence="2">The sequence shown here is derived from an EMBL/GenBank/DDBJ whole genome shotgun (WGS) entry which is preliminary data.</text>
</comment>
<feature type="compositionally biased region" description="Gly residues" evidence="1">
    <location>
        <begin position="308"/>
        <end position="321"/>
    </location>
</feature>
<dbReference type="InterPro" id="IPR008775">
    <property type="entry name" value="Phytyl_CoA_dOase-like"/>
</dbReference>
<protein>
    <recommendedName>
        <fullName evidence="4">Phytanoyl-CoA dioxygenase</fullName>
    </recommendedName>
</protein>
<dbReference type="SUPFAM" id="SSF51197">
    <property type="entry name" value="Clavaminate synthase-like"/>
    <property type="match status" value="1"/>
</dbReference>
<feature type="region of interest" description="Disordered" evidence="1">
    <location>
        <begin position="1"/>
        <end position="43"/>
    </location>
</feature>
<evidence type="ECO:0000256" key="1">
    <source>
        <dbReference type="SAM" id="MobiDB-lite"/>
    </source>
</evidence>
<dbReference type="Proteomes" id="UP001165080">
    <property type="component" value="Unassembled WGS sequence"/>
</dbReference>
<feature type="region of interest" description="Disordered" evidence="1">
    <location>
        <begin position="200"/>
        <end position="224"/>
    </location>
</feature>
<keyword evidence="3" id="KW-1185">Reference proteome</keyword>
<organism evidence="2 3">
    <name type="scientific">Pleodorina starrii</name>
    <dbReference type="NCBI Taxonomy" id="330485"/>
    <lineage>
        <taxon>Eukaryota</taxon>
        <taxon>Viridiplantae</taxon>
        <taxon>Chlorophyta</taxon>
        <taxon>core chlorophytes</taxon>
        <taxon>Chlorophyceae</taxon>
        <taxon>CS clade</taxon>
        <taxon>Chlamydomonadales</taxon>
        <taxon>Volvocaceae</taxon>
        <taxon>Pleodorina</taxon>
    </lineage>
</organism>
<dbReference type="Pfam" id="PF05721">
    <property type="entry name" value="PhyH"/>
    <property type="match status" value="1"/>
</dbReference>
<accession>A0A9W6F5H7</accession>
<evidence type="ECO:0000313" key="2">
    <source>
        <dbReference type="EMBL" id="GLC57014.1"/>
    </source>
</evidence>
<evidence type="ECO:0000313" key="3">
    <source>
        <dbReference type="Proteomes" id="UP001165080"/>
    </source>
</evidence>